<comment type="caution">
    <text evidence="1">The sequence shown here is derived from an EMBL/GenBank/DDBJ whole genome shotgun (WGS) entry which is preliminary data.</text>
</comment>
<evidence type="ECO:0000313" key="1">
    <source>
        <dbReference type="EMBL" id="KAK9216253.1"/>
    </source>
</evidence>
<name>A0AAP0QR41_9ROSI</name>
<gene>
    <name evidence="1" type="ORF">WN944_008260</name>
</gene>
<sequence>MAVRVNPRDEEMVMARAEAKAEDETYWFKAKKASVIPARRRLVKRMVFDCLVQFLASLCSNSHKPKVKQCPSVCLMHVLTSNEKLPAMVEASGQDLGRAPVEERIWTLIKPASASHRPSAEQKPAKRFTQSEILIGKEAVFAGEENFPR</sequence>
<proteinExistence type="predicted"/>
<evidence type="ECO:0000313" key="2">
    <source>
        <dbReference type="Proteomes" id="UP001428341"/>
    </source>
</evidence>
<reference evidence="1 2" key="1">
    <citation type="submission" date="2024-05" db="EMBL/GenBank/DDBJ databases">
        <title>Haplotype-resolved chromosome-level genome assembly of Huyou (Citrus changshanensis).</title>
        <authorList>
            <person name="Miao C."/>
            <person name="Chen W."/>
            <person name="Wu Y."/>
            <person name="Wang L."/>
            <person name="Zhao S."/>
            <person name="Grierson D."/>
            <person name="Xu C."/>
            <person name="Chen K."/>
        </authorList>
    </citation>
    <scope>NUCLEOTIDE SEQUENCE [LARGE SCALE GENOMIC DNA]</scope>
    <source>
        <strain evidence="1">01-14</strain>
        <tissue evidence="1">Leaf</tissue>
    </source>
</reference>
<accession>A0AAP0QR41</accession>
<dbReference type="EMBL" id="JBCGBO010000003">
    <property type="protein sequence ID" value="KAK9216253.1"/>
    <property type="molecule type" value="Genomic_DNA"/>
</dbReference>
<dbReference type="Proteomes" id="UP001428341">
    <property type="component" value="Unassembled WGS sequence"/>
</dbReference>
<dbReference type="AlphaFoldDB" id="A0AAP0QR41"/>
<protein>
    <submittedName>
        <fullName evidence="1">Uncharacterized protein</fullName>
    </submittedName>
</protein>
<keyword evidence="2" id="KW-1185">Reference proteome</keyword>
<organism evidence="1 2">
    <name type="scientific">Citrus x changshan-huyou</name>
    <dbReference type="NCBI Taxonomy" id="2935761"/>
    <lineage>
        <taxon>Eukaryota</taxon>
        <taxon>Viridiplantae</taxon>
        <taxon>Streptophyta</taxon>
        <taxon>Embryophyta</taxon>
        <taxon>Tracheophyta</taxon>
        <taxon>Spermatophyta</taxon>
        <taxon>Magnoliopsida</taxon>
        <taxon>eudicotyledons</taxon>
        <taxon>Gunneridae</taxon>
        <taxon>Pentapetalae</taxon>
        <taxon>rosids</taxon>
        <taxon>malvids</taxon>
        <taxon>Sapindales</taxon>
        <taxon>Rutaceae</taxon>
        <taxon>Aurantioideae</taxon>
        <taxon>Citrus</taxon>
    </lineage>
</organism>